<dbReference type="Pfam" id="PF22521">
    <property type="entry name" value="HypF_C_2"/>
    <property type="match status" value="1"/>
</dbReference>
<gene>
    <name evidence="13" type="ORF">SL103_20440</name>
</gene>
<dbReference type="AlphaFoldDB" id="A0A1D7VNG4"/>
<dbReference type="Pfam" id="PF00708">
    <property type="entry name" value="Acylphosphatase"/>
    <property type="match status" value="1"/>
</dbReference>
<dbReference type="RefSeq" id="WP_069570417.1">
    <property type="nucleotide sequence ID" value="NZ_CP017157.1"/>
</dbReference>
<dbReference type="PROSITE" id="PS00150">
    <property type="entry name" value="ACYLPHOSPHATASE_1"/>
    <property type="match status" value="1"/>
</dbReference>
<dbReference type="InterPro" id="IPR043129">
    <property type="entry name" value="ATPase_NBD"/>
</dbReference>
<dbReference type="SUPFAM" id="SSF55821">
    <property type="entry name" value="YrdC/RibB"/>
    <property type="match status" value="1"/>
</dbReference>
<dbReference type="Proteomes" id="UP000094094">
    <property type="component" value="Chromosome"/>
</dbReference>
<dbReference type="KEGG" id="slc:SL103_20440"/>
<keyword evidence="4" id="KW-0479">Metal-binding</keyword>
<evidence type="ECO:0000313" key="14">
    <source>
        <dbReference type="Proteomes" id="UP000094094"/>
    </source>
</evidence>
<dbReference type="InterPro" id="IPR051060">
    <property type="entry name" value="Carbamoyltrans_HypF-like"/>
</dbReference>
<comment type="similarity">
    <text evidence="2 8">Belongs to the carbamoyltransferase HypF family.</text>
</comment>
<evidence type="ECO:0000256" key="4">
    <source>
        <dbReference type="ARBA" id="ARBA00022723"/>
    </source>
</evidence>
<dbReference type="SUPFAM" id="SSF54975">
    <property type="entry name" value="Acylphosphatase/BLUF domain-like"/>
    <property type="match status" value="1"/>
</dbReference>
<dbReference type="GO" id="GO:0008270">
    <property type="term" value="F:zinc ion binding"/>
    <property type="evidence" value="ECO:0007669"/>
    <property type="project" value="UniProtKB-KW"/>
</dbReference>
<feature type="domain" description="Acylphosphatase-like" evidence="11">
    <location>
        <begin position="19"/>
        <end position="105"/>
    </location>
</feature>
<evidence type="ECO:0000256" key="9">
    <source>
        <dbReference type="PROSITE-ProRule" id="PRU00520"/>
    </source>
</evidence>
<dbReference type="GO" id="GO:0003998">
    <property type="term" value="F:acylphosphatase activity"/>
    <property type="evidence" value="ECO:0007669"/>
    <property type="project" value="UniProtKB-EC"/>
</dbReference>
<evidence type="ECO:0000256" key="2">
    <source>
        <dbReference type="ARBA" id="ARBA00008097"/>
    </source>
</evidence>
<evidence type="ECO:0000313" key="13">
    <source>
        <dbReference type="EMBL" id="AOP48282.1"/>
    </source>
</evidence>
<evidence type="ECO:0000256" key="3">
    <source>
        <dbReference type="ARBA" id="ARBA00022598"/>
    </source>
</evidence>
<dbReference type="UniPathway" id="UPA00335"/>
<keyword evidence="14" id="KW-1185">Reference proteome</keyword>
<dbReference type="InterPro" id="IPR017945">
    <property type="entry name" value="DHBP_synth_RibB-like_a/b_dom"/>
</dbReference>
<evidence type="ECO:0000256" key="6">
    <source>
        <dbReference type="ARBA" id="ARBA00022833"/>
    </source>
</evidence>
<dbReference type="InterPro" id="IPR017968">
    <property type="entry name" value="Acylphosphatase_CS"/>
</dbReference>
<comment type="pathway">
    <text evidence="1">Protein modification; [NiFe] hydrogenase maturation.</text>
</comment>
<dbReference type="PROSITE" id="PS51160">
    <property type="entry name" value="ACYLPHOSPHATASE_3"/>
    <property type="match status" value="1"/>
</dbReference>
<evidence type="ECO:0000256" key="1">
    <source>
        <dbReference type="ARBA" id="ARBA00004711"/>
    </source>
</evidence>
<dbReference type="Gene3D" id="3.90.870.50">
    <property type="match status" value="1"/>
</dbReference>
<keyword evidence="13" id="KW-0808">Transferase</keyword>
<evidence type="ECO:0000256" key="8">
    <source>
        <dbReference type="PIRNR" id="PIRNR006256"/>
    </source>
</evidence>
<proteinExistence type="inferred from homology"/>
<dbReference type="SUPFAM" id="SSF53067">
    <property type="entry name" value="Actin-like ATPase domain"/>
    <property type="match status" value="1"/>
</dbReference>
<dbReference type="InterPro" id="IPR004421">
    <property type="entry name" value="Carbamoyltransferase_HypF"/>
</dbReference>
<organism evidence="13 14">
    <name type="scientific">Streptomyces lydicus</name>
    <dbReference type="NCBI Taxonomy" id="47763"/>
    <lineage>
        <taxon>Bacteria</taxon>
        <taxon>Bacillati</taxon>
        <taxon>Actinomycetota</taxon>
        <taxon>Actinomycetes</taxon>
        <taxon>Kitasatosporales</taxon>
        <taxon>Streptomycetaceae</taxon>
        <taxon>Streptomyces</taxon>
    </lineage>
</organism>
<dbReference type="InterPro" id="IPR006070">
    <property type="entry name" value="Sua5-like_dom"/>
</dbReference>
<dbReference type="GO" id="GO:0016874">
    <property type="term" value="F:ligase activity"/>
    <property type="evidence" value="ECO:0007669"/>
    <property type="project" value="UniProtKB-UniRule"/>
</dbReference>
<dbReference type="InterPro" id="IPR001792">
    <property type="entry name" value="Acylphosphatase-like_dom"/>
</dbReference>
<dbReference type="Gene3D" id="3.30.420.360">
    <property type="match status" value="1"/>
</dbReference>
<dbReference type="Pfam" id="PF07503">
    <property type="entry name" value="zf-HYPF"/>
    <property type="match status" value="2"/>
</dbReference>
<dbReference type="Pfam" id="PF17788">
    <property type="entry name" value="HypF_C"/>
    <property type="match status" value="1"/>
</dbReference>
<dbReference type="InterPro" id="IPR055128">
    <property type="entry name" value="HypF_C_2"/>
</dbReference>
<name>A0A1D7VNG4_9ACTN</name>
<sequence length="809" mass="86452">MTTGQVDRTPATAPALTARRRITVRGVVQGVGFRPFVHTLATGLGLVGHVTNTGEGVVAEVEGGPEALARFGERISGEAPPLAVVEAVEREDIAVVGEPGFRILPSHGHGPSRTLVSPDAATCDACLAELADPADRRHRHPFVSCTHCGPRFTIVNALPYDRALTTMDRFPMCRRCAREYADPADRRFHAQPIACHDCGPRLRLLTADPGDRGRPPRPAPGPDPVAATRRLLADGAIVAVKGLGGYHLVCDASDDAAVTLLRRRKARGDKPFALMARHLADVEHLVRVRAEERALLTGPQRPIVLLRRIPGPARAPGAPALSEAVAPGSPDLGVMLPYTPLHHLLLGLPGDPVGPRLLVMTSGNLAGEPIVTDDEEALRRLARLADAWLTHDRPIRIPCDDSVVRLSDGEPLFVRRSRGHAPLPVPLPVPVRPALATGGDLKNVLCLAEGRRAWLSAHIGDMDDFATQVAFERAEAHLEQVTGVRPQLLAADRHPGYRSGRWAERNTDGRPLVRVQHHHAHIAAAMAEHGLDGGRPVIGVAFDGTGYGDDHAVWGGEILLADYDRYHRFGQLAYVPLPGGDTTVRRPYRMALAHLRAAGLDWSDDLPCVAACPPDERRLLARQLERDLNCVPTSSMGRLFDAVSSLAGICHHAGFEAQAAVALEAAALTVDEDTGSYPFDLRVSTADPRRPAAAETVADPAPLLAAVIADLRRGTAPALIAARFHAAVADLVRRSCALARERTALDTVALTGGVFANTLLAEAAARLLRQDGFTVLRHRRVPPNDGGLALGQIVVAARTTPLYGGVGLP</sequence>
<feature type="domain" description="YrdC-like" evidence="12">
    <location>
        <begin position="222"/>
        <end position="419"/>
    </location>
</feature>
<dbReference type="NCBIfam" id="TIGR00143">
    <property type="entry name" value="hypF"/>
    <property type="match status" value="1"/>
</dbReference>
<feature type="region of interest" description="Disordered" evidence="10">
    <location>
        <begin position="206"/>
        <end position="225"/>
    </location>
</feature>
<feature type="active site" evidence="9">
    <location>
        <position position="34"/>
    </location>
</feature>
<protein>
    <recommendedName>
        <fullName evidence="8">Carbamoyltransferase</fullName>
        <ecNumber evidence="8">6.2.-.-</ecNumber>
    </recommendedName>
</protein>
<dbReference type="OrthoDB" id="9808093at2"/>
<dbReference type="Gene3D" id="3.30.110.120">
    <property type="match status" value="1"/>
</dbReference>
<keyword evidence="6" id="KW-0862">Zinc</keyword>
<dbReference type="InterPro" id="IPR041440">
    <property type="entry name" value="HypF_C"/>
</dbReference>
<dbReference type="Gene3D" id="3.30.420.40">
    <property type="match status" value="1"/>
</dbReference>
<comment type="catalytic activity">
    <reaction evidence="9">
        <text>an acyl phosphate + H2O = a carboxylate + phosphate + H(+)</text>
        <dbReference type="Rhea" id="RHEA:14965"/>
        <dbReference type="ChEBI" id="CHEBI:15377"/>
        <dbReference type="ChEBI" id="CHEBI:15378"/>
        <dbReference type="ChEBI" id="CHEBI:29067"/>
        <dbReference type="ChEBI" id="CHEBI:43474"/>
        <dbReference type="ChEBI" id="CHEBI:59918"/>
        <dbReference type="EC" id="3.6.1.7"/>
    </reaction>
</comment>
<reference evidence="13 14" key="1">
    <citation type="submission" date="2016-09" db="EMBL/GenBank/DDBJ databases">
        <title>Complete genome sequencing of Streptomyces lydicus 103 and metabolic pathways analysis of antibiotic biosynthesis.</title>
        <authorList>
            <person name="Jia N."/>
            <person name="Ding M.-Z."/>
            <person name="Gao F."/>
            <person name="Yuan Y.-J."/>
        </authorList>
    </citation>
    <scope>NUCLEOTIDE SEQUENCE [LARGE SCALE GENOMIC DNA]</scope>
    <source>
        <strain evidence="13 14">103</strain>
    </source>
</reference>
<accession>A0A1D7VNG4</accession>
<evidence type="ECO:0000256" key="5">
    <source>
        <dbReference type="ARBA" id="ARBA00022771"/>
    </source>
</evidence>
<dbReference type="GO" id="GO:0003725">
    <property type="term" value="F:double-stranded RNA binding"/>
    <property type="evidence" value="ECO:0007669"/>
    <property type="project" value="InterPro"/>
</dbReference>
<dbReference type="GO" id="GO:0051604">
    <property type="term" value="P:protein maturation"/>
    <property type="evidence" value="ECO:0007669"/>
    <property type="project" value="TreeGrafter"/>
</dbReference>
<dbReference type="PROSITE" id="PS51163">
    <property type="entry name" value="YRDC"/>
    <property type="match status" value="1"/>
</dbReference>
<evidence type="ECO:0000259" key="11">
    <source>
        <dbReference type="PROSITE" id="PS51160"/>
    </source>
</evidence>
<dbReference type="EMBL" id="CP017157">
    <property type="protein sequence ID" value="AOP48282.1"/>
    <property type="molecule type" value="Genomic_DNA"/>
</dbReference>
<evidence type="ECO:0000256" key="7">
    <source>
        <dbReference type="ARBA" id="ARBA00048220"/>
    </source>
</evidence>
<dbReference type="Pfam" id="PF01300">
    <property type="entry name" value="Sua5_yciO_yrdC"/>
    <property type="match status" value="1"/>
</dbReference>
<evidence type="ECO:0000256" key="10">
    <source>
        <dbReference type="SAM" id="MobiDB-lite"/>
    </source>
</evidence>
<dbReference type="PIRSF" id="PIRSF006256">
    <property type="entry name" value="CMPcnvr_hdrg_mat"/>
    <property type="match status" value="1"/>
</dbReference>
<comment type="catalytic activity">
    <reaction evidence="7">
        <text>C-terminal L-cysteinyl-[HypE protein] + carbamoyl phosphate + ATP + H2O = C-terminal S-carboxamide-L-cysteinyl-[HypE protein] + AMP + phosphate + diphosphate + H(+)</text>
        <dbReference type="Rhea" id="RHEA:55636"/>
        <dbReference type="Rhea" id="RHEA-COMP:14247"/>
        <dbReference type="Rhea" id="RHEA-COMP:14392"/>
        <dbReference type="ChEBI" id="CHEBI:15377"/>
        <dbReference type="ChEBI" id="CHEBI:15378"/>
        <dbReference type="ChEBI" id="CHEBI:30616"/>
        <dbReference type="ChEBI" id="CHEBI:33019"/>
        <dbReference type="ChEBI" id="CHEBI:43474"/>
        <dbReference type="ChEBI" id="CHEBI:58228"/>
        <dbReference type="ChEBI" id="CHEBI:76913"/>
        <dbReference type="ChEBI" id="CHEBI:139126"/>
        <dbReference type="ChEBI" id="CHEBI:456215"/>
    </reaction>
</comment>
<dbReference type="GO" id="GO:0016743">
    <property type="term" value="F:carboxyl- or carbamoyltransferase activity"/>
    <property type="evidence" value="ECO:0007669"/>
    <property type="project" value="UniProtKB-UniRule"/>
</dbReference>
<dbReference type="InterPro" id="IPR011125">
    <property type="entry name" value="Znf_HypF"/>
</dbReference>
<dbReference type="PANTHER" id="PTHR42959:SF1">
    <property type="entry name" value="CARBAMOYLTRANSFERASE HYPF"/>
    <property type="match status" value="1"/>
</dbReference>
<dbReference type="InterPro" id="IPR036046">
    <property type="entry name" value="Acylphosphatase-like_dom_sf"/>
</dbReference>
<keyword evidence="3" id="KW-0436">Ligase</keyword>
<evidence type="ECO:0000259" key="12">
    <source>
        <dbReference type="PROSITE" id="PS51163"/>
    </source>
</evidence>
<keyword evidence="9" id="KW-0378">Hydrolase</keyword>
<keyword evidence="5" id="KW-0863">Zinc-finger</keyword>
<dbReference type="EC" id="6.2.-.-" evidence="8"/>
<dbReference type="PANTHER" id="PTHR42959">
    <property type="entry name" value="CARBAMOYLTRANSFERASE"/>
    <property type="match status" value="1"/>
</dbReference>
<feature type="active site" evidence="9">
    <location>
        <position position="52"/>
    </location>
</feature>